<proteinExistence type="inferred from homology"/>
<dbReference type="EMBL" id="CAJNOQ010002454">
    <property type="protein sequence ID" value="CAF0959252.1"/>
    <property type="molecule type" value="Genomic_DNA"/>
</dbReference>
<dbReference type="EMBL" id="CAJOBA010008099">
    <property type="protein sequence ID" value="CAF3820140.1"/>
    <property type="molecule type" value="Genomic_DNA"/>
</dbReference>
<dbReference type="GO" id="GO:0045039">
    <property type="term" value="P:protein insertion into mitochondrial inner membrane"/>
    <property type="evidence" value="ECO:0007669"/>
    <property type="project" value="TreeGrafter"/>
</dbReference>
<dbReference type="OrthoDB" id="5409308at2759"/>
<evidence type="ECO:0000256" key="4">
    <source>
        <dbReference type="ARBA" id="ARBA00022692"/>
    </source>
</evidence>
<name>A0A814DRM6_9BILA</name>
<evidence type="ECO:0000256" key="1">
    <source>
        <dbReference type="ARBA" id="ARBA00004370"/>
    </source>
</evidence>
<evidence type="ECO:0000256" key="10">
    <source>
        <dbReference type="SAM" id="Phobius"/>
    </source>
</evidence>
<evidence type="ECO:0000313" key="14">
    <source>
        <dbReference type="EMBL" id="CAF3820140.1"/>
    </source>
</evidence>
<dbReference type="PANTHER" id="PTHR28525:SF1">
    <property type="entry name" value="REACTIVE OXYGEN SPECIES MODULATOR 1"/>
    <property type="match status" value="1"/>
</dbReference>
<comment type="subcellular location">
    <subcellularLocation>
        <location evidence="1">Membrane</location>
    </subcellularLocation>
</comment>
<dbReference type="AlphaFoldDB" id="A0A814DRM6"/>
<reference evidence="11" key="1">
    <citation type="submission" date="2021-02" db="EMBL/GenBank/DDBJ databases">
        <authorList>
            <person name="Nowell W R."/>
        </authorList>
    </citation>
    <scope>NUCLEOTIDE SEQUENCE</scope>
</reference>
<evidence type="ECO:0000256" key="9">
    <source>
        <dbReference type="ARBA" id="ARBA00032686"/>
    </source>
</evidence>
<comment type="similarity">
    <text evidence="2">Belongs to the MGR2 family.</text>
</comment>
<organism evidence="11 15">
    <name type="scientific">Didymodactylos carnosus</name>
    <dbReference type="NCBI Taxonomy" id="1234261"/>
    <lineage>
        <taxon>Eukaryota</taxon>
        <taxon>Metazoa</taxon>
        <taxon>Spiralia</taxon>
        <taxon>Gnathifera</taxon>
        <taxon>Rotifera</taxon>
        <taxon>Eurotatoria</taxon>
        <taxon>Bdelloidea</taxon>
        <taxon>Philodinida</taxon>
        <taxon>Philodinidae</taxon>
        <taxon>Didymodactylos</taxon>
    </lineage>
</organism>
<protein>
    <recommendedName>
        <fullName evidence="3">Reactive oxygen species modulator 1</fullName>
    </recommendedName>
    <alternativeName>
        <fullName evidence="9">Protein MGR2 homolog</fullName>
    </alternativeName>
</protein>
<evidence type="ECO:0000256" key="3">
    <source>
        <dbReference type="ARBA" id="ARBA00016275"/>
    </source>
</evidence>
<evidence type="ECO:0000256" key="2">
    <source>
        <dbReference type="ARBA" id="ARBA00007839"/>
    </source>
</evidence>
<keyword evidence="6 10" id="KW-0472">Membrane</keyword>
<dbReference type="Pfam" id="PF10247">
    <property type="entry name" value="Romo1"/>
    <property type="match status" value="1"/>
</dbReference>
<evidence type="ECO:0000313" key="11">
    <source>
        <dbReference type="EMBL" id="CAF0959252.1"/>
    </source>
</evidence>
<sequence length="102" mass="10840">MRAFYILSGTDVHWCPEKTLFGTVPAGYQQGQGRKVTCFDRIKIGFAMGFTVGMVTGIVFGGFTAIKYGLRGRELVSTVGKSVISAGGTFGTFMAIAGAIRC</sequence>
<dbReference type="GO" id="GO:0005744">
    <property type="term" value="C:TIM23 mitochondrial import inner membrane translocase complex"/>
    <property type="evidence" value="ECO:0007669"/>
    <property type="project" value="TreeGrafter"/>
</dbReference>
<dbReference type="PANTHER" id="PTHR28525">
    <property type="entry name" value="REACTIVE OXYGEN SPECIES MODULATOR 1"/>
    <property type="match status" value="1"/>
</dbReference>
<dbReference type="Proteomes" id="UP000663829">
    <property type="component" value="Unassembled WGS sequence"/>
</dbReference>
<keyword evidence="4 10" id="KW-0812">Transmembrane</keyword>
<gene>
    <name evidence="11" type="ORF">GPM918_LOCUS11666</name>
    <name evidence="12" type="ORF">OVA965_LOCUS17067</name>
    <name evidence="13" type="ORF">SRO942_LOCUS11667</name>
    <name evidence="14" type="ORF">TMI583_LOCUS17075</name>
</gene>
<feature type="transmembrane region" description="Helical" evidence="10">
    <location>
        <begin position="44"/>
        <end position="70"/>
    </location>
</feature>
<comment type="caution">
    <text evidence="11">The sequence shown here is derived from an EMBL/GenBank/DDBJ whole genome shotgun (WGS) entry which is preliminary data.</text>
</comment>
<dbReference type="GO" id="GO:0030150">
    <property type="term" value="P:protein import into mitochondrial matrix"/>
    <property type="evidence" value="ECO:0007669"/>
    <property type="project" value="TreeGrafter"/>
</dbReference>
<dbReference type="Proteomes" id="UP000682733">
    <property type="component" value="Unassembled WGS sequence"/>
</dbReference>
<evidence type="ECO:0000256" key="5">
    <source>
        <dbReference type="ARBA" id="ARBA00022989"/>
    </source>
</evidence>
<evidence type="ECO:0000256" key="7">
    <source>
        <dbReference type="ARBA" id="ARBA00025225"/>
    </source>
</evidence>
<dbReference type="Proteomes" id="UP000677228">
    <property type="component" value="Unassembled WGS sequence"/>
</dbReference>
<accession>A0A814DRM6</accession>
<feature type="transmembrane region" description="Helical" evidence="10">
    <location>
        <begin position="82"/>
        <end position="100"/>
    </location>
</feature>
<dbReference type="EMBL" id="CAJOBC010002454">
    <property type="protein sequence ID" value="CAF3734023.1"/>
    <property type="molecule type" value="Genomic_DNA"/>
</dbReference>
<dbReference type="Proteomes" id="UP000681722">
    <property type="component" value="Unassembled WGS sequence"/>
</dbReference>
<dbReference type="SMART" id="SM01378">
    <property type="entry name" value="Romo1"/>
    <property type="match status" value="1"/>
</dbReference>
<evidence type="ECO:0000313" key="13">
    <source>
        <dbReference type="EMBL" id="CAF3734023.1"/>
    </source>
</evidence>
<evidence type="ECO:0000313" key="15">
    <source>
        <dbReference type="Proteomes" id="UP000663829"/>
    </source>
</evidence>
<dbReference type="InterPro" id="IPR018450">
    <property type="entry name" value="Romo1/Mgr2"/>
</dbReference>
<keyword evidence="15" id="KW-1185">Reference proteome</keyword>
<dbReference type="EMBL" id="CAJNOK010008087">
    <property type="protein sequence ID" value="CAF1053700.1"/>
    <property type="molecule type" value="Genomic_DNA"/>
</dbReference>
<evidence type="ECO:0000313" key="12">
    <source>
        <dbReference type="EMBL" id="CAF1053700.1"/>
    </source>
</evidence>
<evidence type="ECO:0000256" key="6">
    <source>
        <dbReference type="ARBA" id="ARBA00023136"/>
    </source>
</evidence>
<comment type="function">
    <text evidence="7">Has antibacterial activity against a variety of bacteria including S.aureus, P.aeruginosa and M.tuberculosis. Acts by inducing bacterial membrane breakage.</text>
</comment>
<evidence type="ECO:0000256" key="8">
    <source>
        <dbReference type="ARBA" id="ARBA00025243"/>
    </source>
</evidence>
<keyword evidence="5 10" id="KW-1133">Transmembrane helix</keyword>
<comment type="function">
    <text evidence="8">Induces production of reactive oxygen species (ROS) which are necessary for cell proliferation. May play a role in inducing oxidative DNA damage and replicative senescence. May play a role in the coordination of mitochondrial morphology and cell proliferation.</text>
</comment>